<sequence length="140" mass="15978">MNPEITDFPLEADDDLVINKTREYNLQFVEKDVKPLSVYFRDSEANIIAGLTGKTYWNWLHVEYLWVSESERKSGLGSKLVSAAETEAIKRGCTGSTLDTFSFQALEFYQKLGYSIAGSLEGYSGKHQRYYLEKSLENII</sequence>
<gene>
    <name evidence="2" type="ORF">FM037_17265</name>
</gene>
<evidence type="ECO:0000313" key="2">
    <source>
        <dbReference type="EMBL" id="QDO86728.1"/>
    </source>
</evidence>
<dbReference type="EMBL" id="CP041614">
    <property type="protein sequence ID" value="QDO86728.1"/>
    <property type="molecule type" value="Genomic_DNA"/>
</dbReference>
<feature type="domain" description="N-acetyltransferase" evidence="1">
    <location>
        <begin position="1"/>
        <end position="137"/>
    </location>
</feature>
<name>A0ABX5X9W7_9GAMM</name>
<dbReference type="Pfam" id="PF00583">
    <property type="entry name" value="Acetyltransf_1"/>
    <property type="match status" value="1"/>
</dbReference>
<protein>
    <submittedName>
        <fullName evidence="2">GNAT family N-acetyltransferase</fullName>
    </submittedName>
</protein>
<organism evidence="2 3">
    <name type="scientific">Shewanella psychropiezotolerans</name>
    <dbReference type="NCBI Taxonomy" id="2593655"/>
    <lineage>
        <taxon>Bacteria</taxon>
        <taxon>Pseudomonadati</taxon>
        <taxon>Pseudomonadota</taxon>
        <taxon>Gammaproteobacteria</taxon>
        <taxon>Alteromonadales</taxon>
        <taxon>Shewanellaceae</taxon>
        <taxon>Shewanella</taxon>
    </lineage>
</organism>
<dbReference type="Gene3D" id="3.40.630.30">
    <property type="match status" value="1"/>
</dbReference>
<dbReference type="InterPro" id="IPR016181">
    <property type="entry name" value="Acyl_CoA_acyltransferase"/>
</dbReference>
<evidence type="ECO:0000313" key="3">
    <source>
        <dbReference type="Proteomes" id="UP000315947"/>
    </source>
</evidence>
<proteinExistence type="predicted"/>
<keyword evidence="3" id="KW-1185">Reference proteome</keyword>
<dbReference type="Proteomes" id="UP000315947">
    <property type="component" value="Chromosome"/>
</dbReference>
<dbReference type="PROSITE" id="PS51186">
    <property type="entry name" value="GNAT"/>
    <property type="match status" value="1"/>
</dbReference>
<dbReference type="SUPFAM" id="SSF55729">
    <property type="entry name" value="Acyl-CoA N-acyltransferases (Nat)"/>
    <property type="match status" value="1"/>
</dbReference>
<evidence type="ECO:0000259" key="1">
    <source>
        <dbReference type="PROSITE" id="PS51186"/>
    </source>
</evidence>
<reference evidence="2 3" key="1">
    <citation type="submission" date="2019-07" db="EMBL/GenBank/DDBJ databases">
        <title>Shewanella sp. YLB-06 whole genomic sequence.</title>
        <authorList>
            <person name="Yu L."/>
        </authorList>
    </citation>
    <scope>NUCLEOTIDE SEQUENCE [LARGE SCALE GENOMIC DNA]</scope>
    <source>
        <strain evidence="2 3">YLB-06</strain>
    </source>
</reference>
<accession>A0ABX5X9W7</accession>
<dbReference type="CDD" id="cd04301">
    <property type="entry name" value="NAT_SF"/>
    <property type="match status" value="1"/>
</dbReference>
<dbReference type="InterPro" id="IPR000182">
    <property type="entry name" value="GNAT_dom"/>
</dbReference>